<protein>
    <submittedName>
        <fullName evidence="3">DUF6868 family protein</fullName>
    </submittedName>
</protein>
<dbReference type="InterPro" id="IPR049220">
    <property type="entry name" value="DUF6868"/>
</dbReference>
<keyword evidence="4" id="KW-1185">Reference proteome</keyword>
<keyword evidence="1" id="KW-0812">Transmembrane</keyword>
<accession>A0ABW2LCA8</accession>
<name>A0ABW2LCA8_9BACT</name>
<dbReference type="Proteomes" id="UP001596472">
    <property type="component" value="Unassembled WGS sequence"/>
</dbReference>
<keyword evidence="1" id="KW-0472">Membrane</keyword>
<keyword evidence="1" id="KW-1133">Transmembrane helix</keyword>
<dbReference type="Pfam" id="PF21742">
    <property type="entry name" value="DUF6868"/>
    <property type="match status" value="1"/>
</dbReference>
<proteinExistence type="predicted"/>
<organism evidence="3 4">
    <name type="scientific">Haloferula chungangensis</name>
    <dbReference type="NCBI Taxonomy" id="1048331"/>
    <lineage>
        <taxon>Bacteria</taxon>
        <taxon>Pseudomonadati</taxon>
        <taxon>Verrucomicrobiota</taxon>
        <taxon>Verrucomicrobiia</taxon>
        <taxon>Verrucomicrobiales</taxon>
        <taxon>Verrucomicrobiaceae</taxon>
        <taxon>Haloferula</taxon>
    </lineage>
</organism>
<evidence type="ECO:0000256" key="1">
    <source>
        <dbReference type="SAM" id="Phobius"/>
    </source>
</evidence>
<evidence type="ECO:0000313" key="3">
    <source>
        <dbReference type="EMBL" id="MFC7338436.1"/>
    </source>
</evidence>
<comment type="caution">
    <text evidence="3">The sequence shown here is derived from an EMBL/GenBank/DDBJ whole genome shotgun (WGS) entry which is preliminary data.</text>
</comment>
<gene>
    <name evidence="3" type="ORF">ACFQY0_14675</name>
</gene>
<sequence>MSEAQFNAIHYAAMAAYKMFIIAANLVPYPALRIAS</sequence>
<reference evidence="4" key="1">
    <citation type="journal article" date="2019" name="Int. J. Syst. Evol. Microbiol.">
        <title>The Global Catalogue of Microorganisms (GCM) 10K type strain sequencing project: providing services to taxonomists for standard genome sequencing and annotation.</title>
        <authorList>
            <consortium name="The Broad Institute Genomics Platform"/>
            <consortium name="The Broad Institute Genome Sequencing Center for Infectious Disease"/>
            <person name="Wu L."/>
            <person name="Ma J."/>
        </authorList>
    </citation>
    <scope>NUCLEOTIDE SEQUENCE [LARGE SCALE GENOMIC DNA]</scope>
    <source>
        <strain evidence="4">CGMCC 4.1467</strain>
    </source>
</reference>
<evidence type="ECO:0000259" key="2">
    <source>
        <dbReference type="Pfam" id="PF21742"/>
    </source>
</evidence>
<feature type="transmembrane region" description="Helical" evidence="1">
    <location>
        <begin position="12"/>
        <end position="32"/>
    </location>
</feature>
<feature type="domain" description="DUF6868" evidence="2">
    <location>
        <begin position="1"/>
        <end position="35"/>
    </location>
</feature>
<dbReference type="RefSeq" id="WP_379713755.1">
    <property type="nucleotide sequence ID" value="NZ_JBHTBS010000007.1"/>
</dbReference>
<dbReference type="EMBL" id="JBHTBS010000007">
    <property type="protein sequence ID" value="MFC7338436.1"/>
    <property type="molecule type" value="Genomic_DNA"/>
</dbReference>
<evidence type="ECO:0000313" key="4">
    <source>
        <dbReference type="Proteomes" id="UP001596472"/>
    </source>
</evidence>